<dbReference type="PANTHER" id="PTHR42759">
    <property type="entry name" value="MOXR FAMILY PROTEIN"/>
    <property type="match status" value="1"/>
</dbReference>
<reference evidence="3 4" key="1">
    <citation type="submission" date="2019-09" db="EMBL/GenBank/DDBJ databases">
        <authorList>
            <person name="Christie C.A."/>
            <person name="Diallo A.S."/>
            <person name="Dixon Z."/>
            <person name="McIntosh P.M."/>
            <person name="Murthy K.H."/>
            <person name="Rosen M.G."/>
            <person name="Simpson L.M."/>
            <person name="Koustas K."/>
            <person name="Fogarty M.P."/>
            <person name="Molloy S.D."/>
            <person name="Garlena R.A."/>
            <person name="Russell D.A."/>
            <person name="Pope W.H."/>
            <person name="Jacobs-Sera D."/>
            <person name="Hatfull G.F."/>
        </authorList>
    </citation>
    <scope>NUCLEOTIDE SEQUENCE [LARGE SCALE GENOMIC DNA]</scope>
</reference>
<dbReference type="InterPro" id="IPR050764">
    <property type="entry name" value="CbbQ/NirQ/NorQ/GpvN"/>
</dbReference>
<dbReference type="InterPro" id="IPR027417">
    <property type="entry name" value="P-loop_NTPase"/>
</dbReference>
<dbReference type="Gene3D" id="3.40.50.300">
    <property type="entry name" value="P-loop containing nucleotide triphosphate hydrolases"/>
    <property type="match status" value="1"/>
</dbReference>
<evidence type="ECO:0000313" key="3">
    <source>
        <dbReference type="EMBL" id="QGF20296.1"/>
    </source>
</evidence>
<dbReference type="Pfam" id="PF07728">
    <property type="entry name" value="AAA_5"/>
    <property type="match status" value="1"/>
</dbReference>
<proteinExistence type="predicted"/>
<evidence type="ECO:0000313" key="4">
    <source>
        <dbReference type="Proteomes" id="UP000400849"/>
    </source>
</evidence>
<dbReference type="GO" id="GO:0005524">
    <property type="term" value="F:ATP binding"/>
    <property type="evidence" value="ECO:0007669"/>
    <property type="project" value="InterPro"/>
</dbReference>
<feature type="region of interest" description="Disordered" evidence="1">
    <location>
        <begin position="48"/>
        <end position="90"/>
    </location>
</feature>
<feature type="region of interest" description="Disordered" evidence="1">
    <location>
        <begin position="1"/>
        <end position="31"/>
    </location>
</feature>
<dbReference type="RefSeq" id="YP_010648826.1">
    <property type="nucleotide sequence ID" value="NC_070762.1"/>
</dbReference>
<sequence>MTSPDPSDVPPVFAPDFWKDTLPNDKDNKESITLDDYTKWGDVKSKALKTEGFTPDPPAPTSTPPPVSSSPVTPTTFATGGTVAANAVPPPEWHEYTTKEENEAVGSIYTNGSKEYEKLIEKEAAKPSRITFVSGMPRRYRSGGKTGYTFKITDKRVTHSSVRGSLRNTKNADVKFLTADAGYNNAMLWGKWSRRVQAPFGLHPDAPILETRVESSYHTRYPATSTLDLVRYAWQVYSGYRIAGEDRSSSPWAHKLGKPESFDTGQVLYPDLGVIEQGLRHDDLTYVHYVQEPKFSNVGSVASSAPSPDPKPKKKAAVVEKLEYIRPNGDTYIARKVSIGSGPQLLDVTLLQKARTEGINVLLYGLPGTGKTALAEAALENLQTIECDASTEAADFIGSYVPTGPDSHEWRFGPLAVAAMNGWPLLVDEIAMCDPRELPVLYSAMDGRKKIHVSSNPDVGEIDIKDGFYVIGAFNPNVPGAIVSDALLSRFPVQIEVTTDYTLLKKLGVGNEIIVVASNLAKQAKNQQISRAPQIRELLAFQKLRDTFGLEMALSNFVATADANDVDAYIAVVSSTFGSEVTPIKI</sequence>
<protein>
    <submittedName>
        <fullName evidence="3">AAA-ATPase</fullName>
    </submittedName>
</protein>
<dbReference type="KEGG" id="vg:77924285"/>
<dbReference type="SUPFAM" id="SSF52540">
    <property type="entry name" value="P-loop containing nucleoside triphosphate hydrolases"/>
    <property type="match status" value="1"/>
</dbReference>
<gene>
    <name evidence="3" type="primary">117</name>
    <name evidence="3" type="ORF">SEA_SIXAMA_117</name>
</gene>
<dbReference type="InterPro" id="IPR011704">
    <property type="entry name" value="ATPase_dyneun-rel_AAA"/>
</dbReference>
<accession>A0A5Q2F837</accession>
<dbReference type="GO" id="GO:0016887">
    <property type="term" value="F:ATP hydrolysis activity"/>
    <property type="evidence" value="ECO:0007669"/>
    <property type="project" value="InterPro"/>
</dbReference>
<feature type="compositionally biased region" description="Low complexity" evidence="1">
    <location>
        <begin position="69"/>
        <end position="79"/>
    </location>
</feature>
<name>A0A5Q2F837_9CAUD</name>
<dbReference type="EMBL" id="MN484601">
    <property type="protein sequence ID" value="QGF20296.1"/>
    <property type="molecule type" value="Genomic_DNA"/>
</dbReference>
<organism evidence="3 4">
    <name type="scientific">Gordonia phage Sixama</name>
    <dbReference type="NCBI Taxonomy" id="2653271"/>
    <lineage>
        <taxon>Viruses</taxon>
        <taxon>Duplodnaviria</taxon>
        <taxon>Heunggongvirae</taxon>
        <taxon>Uroviricota</taxon>
        <taxon>Caudoviricetes</taxon>
        <taxon>Sixamavirus</taxon>
        <taxon>Sixamavirus sixama</taxon>
    </lineage>
</organism>
<keyword evidence="4" id="KW-1185">Reference proteome</keyword>
<feature type="domain" description="ATPase dynein-related AAA" evidence="2">
    <location>
        <begin position="360"/>
        <end position="491"/>
    </location>
</feature>
<dbReference type="CDD" id="cd00009">
    <property type="entry name" value="AAA"/>
    <property type="match status" value="1"/>
</dbReference>
<feature type="compositionally biased region" description="Basic and acidic residues" evidence="1">
    <location>
        <begin position="17"/>
        <end position="31"/>
    </location>
</feature>
<evidence type="ECO:0000256" key="1">
    <source>
        <dbReference type="SAM" id="MobiDB-lite"/>
    </source>
</evidence>
<dbReference type="PANTHER" id="PTHR42759:SF1">
    <property type="entry name" value="MAGNESIUM-CHELATASE SUBUNIT CHLD"/>
    <property type="match status" value="1"/>
</dbReference>
<evidence type="ECO:0000259" key="2">
    <source>
        <dbReference type="Pfam" id="PF07728"/>
    </source>
</evidence>
<feature type="compositionally biased region" description="Pro residues" evidence="1">
    <location>
        <begin position="55"/>
        <end position="68"/>
    </location>
</feature>
<dbReference type="GeneID" id="77924285"/>
<dbReference type="Proteomes" id="UP000400849">
    <property type="component" value="Segment"/>
</dbReference>